<dbReference type="InterPro" id="IPR026754">
    <property type="entry name" value="PPDPF"/>
</dbReference>
<dbReference type="Proteomes" id="UP000299084">
    <property type="component" value="Unassembled WGS sequence"/>
</dbReference>
<reference evidence="3 4" key="1">
    <citation type="journal article" date="2019" name="Mol. Ecol. Resour.">
        <title>Improving Illumina assemblies with Hi-C and long reads: an example with the North African dromedary.</title>
        <authorList>
            <person name="Elbers J.P."/>
            <person name="Rogers M.F."/>
            <person name="Perelman P.L."/>
            <person name="Proskuryakova A.A."/>
            <person name="Serdyukova N.A."/>
            <person name="Johnson W.E."/>
            <person name="Horin P."/>
            <person name="Corander J."/>
            <person name="Murphy D."/>
            <person name="Burger P.A."/>
        </authorList>
    </citation>
    <scope>NUCLEOTIDE SEQUENCE [LARGE SCALE GENOMIC DNA]</scope>
    <source>
        <strain evidence="3">Drom800</strain>
        <tissue evidence="3">Blood</tissue>
    </source>
</reference>
<evidence type="ECO:0000256" key="1">
    <source>
        <dbReference type="ARBA" id="ARBA00006609"/>
    </source>
</evidence>
<evidence type="ECO:0000313" key="3">
    <source>
        <dbReference type="EMBL" id="KAB1256589.1"/>
    </source>
</evidence>
<dbReference type="EMBL" id="JWIN03000029">
    <property type="protein sequence ID" value="KAB1256589.1"/>
    <property type="molecule type" value="Genomic_DNA"/>
</dbReference>
<evidence type="ECO:0000256" key="2">
    <source>
        <dbReference type="SAM" id="MobiDB-lite"/>
    </source>
</evidence>
<dbReference type="PANTHER" id="PTHR14572">
    <property type="entry name" value="PANCREATIC PROGENITOR CELL DIFFERENTIATION AND PROLIFERATION FACTOR"/>
    <property type="match status" value="1"/>
</dbReference>
<accession>A0A5N4CCA1</accession>
<name>A0A5N4CCA1_CAMDR</name>
<dbReference type="GO" id="GO:0030154">
    <property type="term" value="P:cell differentiation"/>
    <property type="evidence" value="ECO:0007669"/>
    <property type="project" value="InterPro"/>
</dbReference>
<protein>
    <submittedName>
        <fullName evidence="3">Pancreatic progenitor cell differentiation and proliferation factor-like protein</fullName>
    </submittedName>
</protein>
<sequence>MKLKLKPSLGCRKDKGLGEMHAVLLAEHKIQTETDRLLHLIGPSLPAGWPHAQLCLFPAQVSGLQTEGVLGSRPAQSLQGSQPVPGTAGQLGQRLRLEDALEPGLPSGTNWRKHAGEQLLVAVRLAPARGAMASVPSIGCLLARNQYYRKASVSSAASESVSFTDDDKAQQGRPEVAGPTRWFRSFFQPESVQSDVEREGPAAGEREALLRRAVPSRSEAARVVATAAAGAGRAKLLPEGGDGPGAGARTVCHPVAVSQI</sequence>
<feature type="compositionally biased region" description="Polar residues" evidence="2">
    <location>
        <begin position="74"/>
        <end position="84"/>
    </location>
</feature>
<evidence type="ECO:0000313" key="4">
    <source>
        <dbReference type="Proteomes" id="UP000299084"/>
    </source>
</evidence>
<organism evidence="3 4">
    <name type="scientific">Camelus dromedarius</name>
    <name type="common">Dromedary</name>
    <name type="synonym">Arabian camel</name>
    <dbReference type="NCBI Taxonomy" id="9838"/>
    <lineage>
        <taxon>Eukaryota</taxon>
        <taxon>Metazoa</taxon>
        <taxon>Chordata</taxon>
        <taxon>Craniata</taxon>
        <taxon>Vertebrata</taxon>
        <taxon>Euteleostomi</taxon>
        <taxon>Mammalia</taxon>
        <taxon>Eutheria</taxon>
        <taxon>Laurasiatheria</taxon>
        <taxon>Artiodactyla</taxon>
        <taxon>Tylopoda</taxon>
        <taxon>Camelidae</taxon>
        <taxon>Camelus</taxon>
    </lineage>
</organism>
<comment type="caution">
    <text evidence="3">The sequence shown here is derived from an EMBL/GenBank/DDBJ whole genome shotgun (WGS) entry which is preliminary data.</text>
</comment>
<feature type="region of interest" description="Disordered" evidence="2">
    <location>
        <begin position="72"/>
        <end position="91"/>
    </location>
</feature>
<dbReference type="AlphaFoldDB" id="A0A5N4CCA1"/>
<proteinExistence type="inferred from homology"/>
<gene>
    <name evidence="3" type="ORF">Cadr_000027467</name>
</gene>
<keyword evidence="4" id="KW-1185">Reference proteome</keyword>
<comment type="similarity">
    <text evidence="1">Belongs to the PPDPF family.</text>
</comment>